<keyword evidence="3" id="KW-1185">Reference proteome</keyword>
<accession>E3SQJ9</accession>
<dbReference type="KEGG" id="vg:11537946"/>
<keyword evidence="1" id="KW-1133">Transmembrane helix</keyword>
<keyword evidence="1" id="KW-0472">Membrane</keyword>
<dbReference type="OrthoDB" id="32656at10239"/>
<proteinExistence type="predicted"/>
<keyword evidence="1" id="KW-0812">Transmembrane</keyword>
<evidence type="ECO:0000313" key="2">
    <source>
        <dbReference type="EMBL" id="ADP00217.1"/>
    </source>
</evidence>
<name>E3SQJ9_9CAUD</name>
<evidence type="ECO:0000256" key="1">
    <source>
        <dbReference type="SAM" id="Phobius"/>
    </source>
</evidence>
<gene>
    <name evidence="2" type="ORF">CYLG_00014</name>
</gene>
<evidence type="ECO:0000313" key="3">
    <source>
        <dbReference type="Proteomes" id="UP000006536"/>
    </source>
</evidence>
<sequence length="140" mass="16119">MCGVYQQHIKNGANPLPALGYLYPNFKLIGVFIMFGYTIVNRRFSDAIEFAAVNVLQGRCIIRFKKSGAEYLYKNVSRRRLLSLLLDNNKSLGFWIQYLSNNAIIENRYRPQTGAMTYRQIGFSYFNEVPKYLAVQNVAA</sequence>
<dbReference type="Proteomes" id="UP000006536">
    <property type="component" value="Segment"/>
</dbReference>
<feature type="transmembrane region" description="Helical" evidence="1">
    <location>
        <begin position="21"/>
        <end position="40"/>
    </location>
</feature>
<organism evidence="2 3">
    <name type="scientific">Cyanophage P-SSP2</name>
    <dbReference type="NCBI Taxonomy" id="444876"/>
    <lineage>
        <taxon>Viruses</taxon>
        <taxon>Duplodnaviria</taxon>
        <taxon>Heunggongvirae</taxon>
        <taxon>Uroviricota</taxon>
        <taxon>Caudoviricetes</taxon>
        <taxon>Autographivirales</taxon>
        <taxon>Sechaudvirinae</taxon>
        <taxon>Tritonvirus</taxon>
        <taxon>Tritonvirus PSSP2</taxon>
    </lineage>
</organism>
<dbReference type="EMBL" id="GU071107">
    <property type="protein sequence ID" value="ADP00217.1"/>
    <property type="molecule type" value="Genomic_DNA"/>
</dbReference>
<reference evidence="2 3" key="1">
    <citation type="submission" date="2009-10" db="EMBL/GenBank/DDBJ databases">
        <title>The Genome Sequence of Cyanophage P-SSP2.</title>
        <authorList>
            <consortium name="The Broad Institute Genome Sequencing Platform"/>
            <person name="Henn M.R."/>
            <person name="Sullivan M.S."/>
            <person name="Osburne M.S."/>
            <person name="Levin J."/>
            <person name="Malboeuf C."/>
            <person name="Casali M."/>
            <person name="Russ C."/>
            <person name="Lennon N."/>
            <person name="Erlich R."/>
            <person name="Young S.K."/>
            <person name="Koehrsen M."/>
            <person name="Yandava C."/>
            <person name="Zeng Q."/>
            <person name="Alvarado L."/>
            <person name="Anderson S."/>
            <person name="Berlin A."/>
            <person name="Borenstein D."/>
            <person name="Chen Z."/>
            <person name="Engels R."/>
            <person name="Freedman E."/>
            <person name="Gellesch M."/>
            <person name="Goldberg J."/>
            <person name="Green L."/>
            <person name="Griggs A."/>
            <person name="Gujja S."/>
            <person name="Heiman D."/>
            <person name="Hepburn T."/>
            <person name="Howarth C."/>
            <person name="Jen D."/>
            <person name="Larson L."/>
            <person name="Lewis B."/>
            <person name="Mehta T."/>
            <person name="Park D."/>
            <person name="Pearson M."/>
            <person name="Roberts A."/>
            <person name="Ryan E."/>
            <person name="Saif S."/>
            <person name="Shea T."/>
            <person name="Shenoy N."/>
            <person name="Sisk P."/>
            <person name="Stolte C."/>
            <person name="Sykes S."/>
            <person name="Walk T."/>
            <person name="White J."/>
            <person name="Yu Q."/>
            <person name="Coleman M.L."/>
            <person name="Huang K.H."/>
            <person name="Weigele P.R."/>
            <person name="DeFrancesco A.S."/>
            <person name="Kern S.E."/>
            <person name="Thompson L.R."/>
            <person name="Fu R."/>
            <person name="Hombeck B."/>
            <person name="Chisholm S.W."/>
            <person name="Haas B."/>
            <person name="Nusbaum C."/>
            <person name="Galagan J."/>
            <person name="Birren B."/>
        </authorList>
    </citation>
    <scope>NUCLEOTIDE SEQUENCE [LARGE SCALE GENOMIC DNA]</scope>
    <source>
        <strain evidence="2">Syn26</strain>
    </source>
</reference>
<dbReference type="RefSeq" id="YP_005087351.1">
    <property type="nucleotide sequence ID" value="NC_016656.1"/>
</dbReference>
<protein>
    <submittedName>
        <fullName evidence="2">Uncharacterized protein</fullName>
    </submittedName>
</protein>
<dbReference type="GeneID" id="11537946"/>